<dbReference type="PRINTS" id="PR01438">
    <property type="entry name" value="UNVRSLSTRESS"/>
</dbReference>
<dbReference type="SUPFAM" id="SSF52402">
    <property type="entry name" value="Adenine nucleotide alpha hydrolases-like"/>
    <property type="match status" value="1"/>
</dbReference>
<dbReference type="CDD" id="cd00293">
    <property type="entry name" value="USP-like"/>
    <property type="match status" value="1"/>
</dbReference>
<evidence type="ECO:0000313" key="3">
    <source>
        <dbReference type="EMBL" id="SMP77323.1"/>
    </source>
</evidence>
<reference evidence="3 4" key="1">
    <citation type="submission" date="2017-05" db="EMBL/GenBank/DDBJ databases">
        <authorList>
            <person name="Varghese N."/>
            <person name="Submissions S."/>
        </authorList>
    </citation>
    <scope>NUCLEOTIDE SEQUENCE [LARGE SCALE GENOMIC DNA]</scope>
    <source>
        <strain evidence="3 4">DSM 26001</strain>
    </source>
</reference>
<evidence type="ECO:0000259" key="2">
    <source>
        <dbReference type="Pfam" id="PF00582"/>
    </source>
</evidence>
<sequence length="145" mass="15847">MFNNILVPIDGSPLSYRPVTAAIEMAKARQGSLVLLSVAEPRLFNASDRDALMDGAIVEQQHARMARAYLAQAVEAAERAGVSCEPVVVQSRLPCDEIVAVARHRHCDAIFMATRGRMGLLDQLFDESTTQQVLQKSTVPVLVFP</sequence>
<accession>A0ABY1QRQ6</accession>
<feature type="domain" description="UspA" evidence="2">
    <location>
        <begin position="1"/>
        <end position="145"/>
    </location>
</feature>
<evidence type="ECO:0000313" key="4">
    <source>
        <dbReference type="Proteomes" id="UP001158049"/>
    </source>
</evidence>
<name>A0ABY1QRQ6_9BURK</name>
<dbReference type="Gene3D" id="3.40.50.620">
    <property type="entry name" value="HUPs"/>
    <property type="match status" value="1"/>
</dbReference>
<dbReference type="InterPro" id="IPR006015">
    <property type="entry name" value="Universal_stress_UspA"/>
</dbReference>
<dbReference type="Pfam" id="PF00582">
    <property type="entry name" value="Usp"/>
    <property type="match status" value="1"/>
</dbReference>
<dbReference type="PANTHER" id="PTHR46268">
    <property type="entry name" value="STRESS RESPONSE PROTEIN NHAX"/>
    <property type="match status" value="1"/>
</dbReference>
<evidence type="ECO:0000256" key="1">
    <source>
        <dbReference type="ARBA" id="ARBA00008791"/>
    </source>
</evidence>
<organism evidence="3 4">
    <name type="scientific">Noviherbaspirillum suwonense</name>
    <dbReference type="NCBI Taxonomy" id="1224511"/>
    <lineage>
        <taxon>Bacteria</taxon>
        <taxon>Pseudomonadati</taxon>
        <taxon>Pseudomonadota</taxon>
        <taxon>Betaproteobacteria</taxon>
        <taxon>Burkholderiales</taxon>
        <taxon>Oxalobacteraceae</taxon>
        <taxon>Noviherbaspirillum</taxon>
    </lineage>
</organism>
<dbReference type="InterPro" id="IPR006016">
    <property type="entry name" value="UspA"/>
</dbReference>
<dbReference type="EMBL" id="FXUL01000026">
    <property type="protein sequence ID" value="SMP77323.1"/>
    <property type="molecule type" value="Genomic_DNA"/>
</dbReference>
<proteinExistence type="inferred from homology"/>
<protein>
    <submittedName>
        <fullName evidence="3">Nucleotide-binding universal stress protein, UspA family</fullName>
    </submittedName>
</protein>
<comment type="caution">
    <text evidence="3">The sequence shown here is derived from an EMBL/GenBank/DDBJ whole genome shotgun (WGS) entry which is preliminary data.</text>
</comment>
<dbReference type="Proteomes" id="UP001158049">
    <property type="component" value="Unassembled WGS sequence"/>
</dbReference>
<comment type="similarity">
    <text evidence="1">Belongs to the universal stress protein A family.</text>
</comment>
<dbReference type="InterPro" id="IPR014729">
    <property type="entry name" value="Rossmann-like_a/b/a_fold"/>
</dbReference>
<dbReference type="PANTHER" id="PTHR46268:SF6">
    <property type="entry name" value="UNIVERSAL STRESS PROTEIN UP12"/>
    <property type="match status" value="1"/>
</dbReference>
<gene>
    <name evidence="3" type="ORF">SAMN06295970_12660</name>
</gene>
<dbReference type="RefSeq" id="WP_283444928.1">
    <property type="nucleotide sequence ID" value="NZ_FXUL01000026.1"/>
</dbReference>
<keyword evidence="4" id="KW-1185">Reference proteome</keyword>